<evidence type="ECO:0000313" key="28">
    <source>
        <dbReference type="EMBL" id="KAE8291674.1"/>
    </source>
</evidence>
<keyword evidence="10" id="KW-0677">Repeat</keyword>
<dbReference type="InterPro" id="IPR022673">
    <property type="entry name" value="Hexokinase_C"/>
</dbReference>
<evidence type="ECO:0000256" key="7">
    <source>
        <dbReference type="ARBA" id="ARBA00022490"/>
    </source>
</evidence>
<feature type="domain" description="Hexokinase N-terminal" evidence="26">
    <location>
        <begin position="21"/>
        <end position="219"/>
    </location>
</feature>
<evidence type="ECO:0000256" key="8">
    <source>
        <dbReference type="ARBA" id="ARBA00022533"/>
    </source>
</evidence>
<evidence type="ECO:0000256" key="1">
    <source>
        <dbReference type="ARBA" id="ARBA00004450"/>
    </source>
</evidence>
<keyword evidence="13" id="KW-1000">Mitochondrion outer membrane</keyword>
<dbReference type="FunFam" id="3.40.367.20:FF:000020">
    <property type="entry name" value="Hexokinase-1"/>
    <property type="match status" value="1"/>
</dbReference>
<reference evidence="28 29" key="1">
    <citation type="submission" date="2019-07" db="EMBL/GenBank/DDBJ databases">
        <title>Chromosome genome assembly for large yellow croaker.</title>
        <authorList>
            <person name="Xiao S."/>
        </authorList>
    </citation>
    <scope>NUCLEOTIDE SEQUENCE [LARGE SCALE GENOMIC DNA]</scope>
    <source>
        <strain evidence="28">JMULYC20181020</strain>
        <tissue evidence="28">Muscle</tissue>
    </source>
</reference>
<dbReference type="FunFam" id="3.40.367.20:FF:000001">
    <property type="entry name" value="Hexokinase 1"/>
    <property type="match status" value="1"/>
</dbReference>
<comment type="similarity">
    <text evidence="5">Belongs to the hexokinase family.</text>
</comment>
<dbReference type="PRINTS" id="PR00475">
    <property type="entry name" value="HEXOKINASE"/>
</dbReference>
<proteinExistence type="inferred from homology"/>
<evidence type="ECO:0000256" key="18">
    <source>
        <dbReference type="ARBA" id="ARBA00023152"/>
    </source>
</evidence>
<evidence type="ECO:0000256" key="23">
    <source>
        <dbReference type="ARBA" id="ARBA00047013"/>
    </source>
</evidence>
<dbReference type="Gene3D" id="3.30.420.40">
    <property type="match status" value="2"/>
</dbReference>
<keyword evidence="18" id="KW-0324">Glycolysis</keyword>
<evidence type="ECO:0000256" key="24">
    <source>
        <dbReference type="ARBA" id="ARBA00047905"/>
    </source>
</evidence>
<dbReference type="InterPro" id="IPR022672">
    <property type="entry name" value="Hexokinase_N"/>
</dbReference>
<evidence type="ECO:0000259" key="27">
    <source>
        <dbReference type="Pfam" id="PF03727"/>
    </source>
</evidence>
<dbReference type="InterPro" id="IPR019807">
    <property type="entry name" value="Hexokinase_BS"/>
</dbReference>
<comment type="catalytic activity">
    <reaction evidence="21">
        <text>a D-hexose + ATP = a D-hexose 6-phosphate + ADP + H(+)</text>
        <dbReference type="Rhea" id="RHEA:22740"/>
        <dbReference type="ChEBI" id="CHEBI:4194"/>
        <dbReference type="ChEBI" id="CHEBI:15378"/>
        <dbReference type="ChEBI" id="CHEBI:30616"/>
        <dbReference type="ChEBI" id="CHEBI:229467"/>
        <dbReference type="ChEBI" id="CHEBI:456216"/>
        <dbReference type="EC" id="2.7.1.1"/>
    </reaction>
    <physiologicalReaction direction="left-to-right" evidence="21">
        <dbReference type="Rhea" id="RHEA:22741"/>
    </physiologicalReaction>
</comment>
<dbReference type="GO" id="GO:0001678">
    <property type="term" value="P:intracellular glucose homeostasis"/>
    <property type="evidence" value="ECO:0007669"/>
    <property type="project" value="InterPro"/>
</dbReference>
<comment type="catalytic activity">
    <reaction evidence="25">
        <text>D-glucose + ATP = D-glucose 6-phosphate + ADP + H(+)</text>
        <dbReference type="Rhea" id="RHEA:17825"/>
        <dbReference type="ChEBI" id="CHEBI:4167"/>
        <dbReference type="ChEBI" id="CHEBI:15378"/>
        <dbReference type="ChEBI" id="CHEBI:30616"/>
        <dbReference type="ChEBI" id="CHEBI:61548"/>
        <dbReference type="ChEBI" id="CHEBI:456216"/>
        <dbReference type="EC" id="2.7.1.1"/>
    </reaction>
    <physiologicalReaction direction="left-to-right" evidence="25">
        <dbReference type="Rhea" id="RHEA:17826"/>
    </physiologicalReaction>
</comment>
<evidence type="ECO:0000256" key="22">
    <source>
        <dbReference type="ARBA" id="ARBA00046097"/>
    </source>
</evidence>
<evidence type="ECO:0000256" key="20">
    <source>
        <dbReference type="ARBA" id="ARBA00041371"/>
    </source>
</evidence>
<evidence type="ECO:0000256" key="15">
    <source>
        <dbReference type="ARBA" id="ARBA00022990"/>
    </source>
</evidence>
<protein>
    <recommendedName>
        <fullName evidence="19">Hexokinase-2</fullName>
        <ecNumber evidence="6">2.7.1.1</ecNumber>
    </recommendedName>
    <alternativeName>
        <fullName evidence="20">Hexokinase type II</fullName>
    </alternativeName>
</protein>
<dbReference type="PANTHER" id="PTHR19443">
    <property type="entry name" value="HEXOKINASE"/>
    <property type="match status" value="1"/>
</dbReference>
<gene>
    <name evidence="28" type="ORF">D5F01_LYC09031</name>
</gene>
<keyword evidence="7" id="KW-0963">Cytoplasm</keyword>
<evidence type="ECO:0000256" key="3">
    <source>
        <dbReference type="ARBA" id="ARBA00004888"/>
    </source>
</evidence>
<keyword evidence="15" id="KW-0007">Acetylation</keyword>
<evidence type="ECO:0000256" key="12">
    <source>
        <dbReference type="ARBA" id="ARBA00022777"/>
    </source>
</evidence>
<evidence type="ECO:0000256" key="10">
    <source>
        <dbReference type="ARBA" id="ARBA00022737"/>
    </source>
</evidence>
<dbReference type="GO" id="GO:0005829">
    <property type="term" value="C:cytosol"/>
    <property type="evidence" value="ECO:0007669"/>
    <property type="project" value="UniProtKB-SubCell"/>
</dbReference>
<evidence type="ECO:0000256" key="21">
    <source>
        <dbReference type="ARBA" id="ARBA00044613"/>
    </source>
</evidence>
<comment type="caution">
    <text evidence="28">The sequence shown here is derived from an EMBL/GenBank/DDBJ whole genome shotgun (WGS) entry which is preliminary data.</text>
</comment>
<comment type="subunit">
    <text evidence="23">Monomer. Interacts with TIGAR; the interaction increases hexokinase activity in a hypoxia- and HIF1A-dependent manner.</text>
</comment>
<evidence type="ECO:0000313" key="29">
    <source>
        <dbReference type="Proteomes" id="UP000424527"/>
    </source>
</evidence>
<dbReference type="GO" id="GO:0004340">
    <property type="term" value="F:glucokinase activity"/>
    <property type="evidence" value="ECO:0007669"/>
    <property type="project" value="TreeGrafter"/>
</dbReference>
<keyword evidence="29" id="KW-1185">Reference proteome</keyword>
<dbReference type="InterPro" id="IPR001312">
    <property type="entry name" value="Hexokinase"/>
</dbReference>
<comment type="pathway">
    <text evidence="3">Carbohydrate degradation; glycolysis; D-glyceraldehyde 3-phosphate and glycerone phosphate from D-glucose: step 1/4.</text>
</comment>
<keyword evidence="12 28" id="KW-0418">Kinase</keyword>
<dbReference type="InterPro" id="IPR043129">
    <property type="entry name" value="ATPase_NBD"/>
</dbReference>
<comment type="subcellular location">
    <subcellularLocation>
        <location evidence="2">Cytoplasm</location>
        <location evidence="2">Cytosol</location>
    </subcellularLocation>
    <subcellularLocation>
        <location evidence="1">Mitochondrion outer membrane</location>
        <topology evidence="1">Peripheral membrane protein</topology>
    </subcellularLocation>
</comment>
<dbReference type="GO" id="GO:0005741">
    <property type="term" value="C:mitochondrial outer membrane"/>
    <property type="evidence" value="ECO:0007669"/>
    <property type="project" value="UniProtKB-SubCell"/>
</dbReference>
<dbReference type="FunFam" id="3.30.420.40:FF:000015">
    <property type="entry name" value="Hexokinase 1"/>
    <property type="match status" value="1"/>
</dbReference>
<dbReference type="PROSITE" id="PS51748">
    <property type="entry name" value="HEXOKINASE_2"/>
    <property type="match status" value="2"/>
</dbReference>
<dbReference type="Pfam" id="PF00349">
    <property type="entry name" value="Hexokinase_1"/>
    <property type="match status" value="2"/>
</dbReference>
<dbReference type="Pfam" id="PF03727">
    <property type="entry name" value="Hexokinase_2"/>
    <property type="match status" value="2"/>
</dbReference>
<feature type="domain" description="Hexokinase N-terminal" evidence="26">
    <location>
        <begin position="473"/>
        <end position="669"/>
    </location>
</feature>
<evidence type="ECO:0000256" key="16">
    <source>
        <dbReference type="ARBA" id="ARBA00023128"/>
    </source>
</evidence>
<organism evidence="28 29">
    <name type="scientific">Larimichthys crocea</name>
    <name type="common">Large yellow croaker</name>
    <name type="synonym">Pseudosciaena crocea</name>
    <dbReference type="NCBI Taxonomy" id="215358"/>
    <lineage>
        <taxon>Eukaryota</taxon>
        <taxon>Metazoa</taxon>
        <taxon>Chordata</taxon>
        <taxon>Craniata</taxon>
        <taxon>Vertebrata</taxon>
        <taxon>Euteleostomi</taxon>
        <taxon>Actinopterygii</taxon>
        <taxon>Neopterygii</taxon>
        <taxon>Teleostei</taxon>
        <taxon>Neoteleostei</taxon>
        <taxon>Acanthomorphata</taxon>
        <taxon>Eupercaria</taxon>
        <taxon>Sciaenidae</taxon>
        <taxon>Larimichthys</taxon>
    </lineage>
</organism>
<dbReference type="FunFam" id="3.30.420.40:FF:000805">
    <property type="entry name" value="Hexokinase-2"/>
    <property type="match status" value="1"/>
</dbReference>
<dbReference type="PANTHER" id="PTHR19443:SF4">
    <property type="entry name" value="HEXOKINASE-2"/>
    <property type="match status" value="1"/>
</dbReference>
<dbReference type="Proteomes" id="UP000424527">
    <property type="component" value="Unassembled WGS sequence"/>
</dbReference>
<evidence type="ECO:0000256" key="11">
    <source>
        <dbReference type="ARBA" id="ARBA00022741"/>
    </source>
</evidence>
<evidence type="ECO:0000256" key="17">
    <source>
        <dbReference type="ARBA" id="ARBA00023136"/>
    </source>
</evidence>
<dbReference type="UniPathway" id="UPA00109">
    <property type="reaction ID" value="UER00180"/>
</dbReference>
<evidence type="ECO:0000256" key="25">
    <source>
        <dbReference type="ARBA" id="ARBA00048160"/>
    </source>
</evidence>
<dbReference type="EMBL" id="REGW02000009">
    <property type="protein sequence ID" value="KAE8291674.1"/>
    <property type="molecule type" value="Genomic_DNA"/>
</dbReference>
<evidence type="ECO:0000256" key="5">
    <source>
        <dbReference type="ARBA" id="ARBA00009225"/>
    </source>
</evidence>
<evidence type="ECO:0000256" key="9">
    <source>
        <dbReference type="ARBA" id="ARBA00022679"/>
    </source>
</evidence>
<evidence type="ECO:0000256" key="13">
    <source>
        <dbReference type="ARBA" id="ARBA00022787"/>
    </source>
</evidence>
<keyword evidence="17" id="KW-0472">Membrane</keyword>
<dbReference type="GO" id="GO:0008865">
    <property type="term" value="F:fructokinase activity"/>
    <property type="evidence" value="ECO:0007669"/>
    <property type="project" value="TreeGrafter"/>
</dbReference>
<keyword evidence="9" id="KW-0808">Transferase</keyword>
<comment type="function">
    <text evidence="22">Catalyzes the phosphorylation of hexose, such as D-glucose and D-fructose, to hexose 6-phosphate (D-glucose 6-phosphate and D-fructose 6-phosphate, respectively). Mediates the initial step of glycolysis by catalyzing phosphorylation of D-glucose to D-glucose 6-phosphate. Plays a key role in maintaining the integrity of the outer mitochondrial membrane by preventing the release of apoptogenic molecules from the intermembrane space and subsequent apoptosis.</text>
</comment>
<evidence type="ECO:0000256" key="19">
    <source>
        <dbReference type="ARBA" id="ARBA00039453"/>
    </source>
</evidence>
<accession>A0A6G0IJX3</accession>
<dbReference type="Gene3D" id="3.40.367.20">
    <property type="match status" value="2"/>
</dbReference>
<evidence type="ECO:0000256" key="4">
    <source>
        <dbReference type="ARBA" id="ARBA00005028"/>
    </source>
</evidence>
<dbReference type="GO" id="GO:0006006">
    <property type="term" value="P:glucose metabolic process"/>
    <property type="evidence" value="ECO:0007669"/>
    <property type="project" value="TreeGrafter"/>
</dbReference>
<dbReference type="GO" id="GO:0005524">
    <property type="term" value="F:ATP binding"/>
    <property type="evidence" value="ECO:0007669"/>
    <property type="project" value="UniProtKB-KW"/>
</dbReference>
<keyword evidence="11" id="KW-0547">Nucleotide-binding</keyword>
<evidence type="ECO:0000256" key="2">
    <source>
        <dbReference type="ARBA" id="ARBA00004514"/>
    </source>
</evidence>
<feature type="domain" description="Hexokinase C-terminal" evidence="27">
    <location>
        <begin position="225"/>
        <end position="461"/>
    </location>
</feature>
<dbReference type="UniPathway" id="UPA00242"/>
<dbReference type="PROSITE" id="PS00378">
    <property type="entry name" value="HEXOKINASE_1"/>
    <property type="match status" value="2"/>
</dbReference>
<feature type="domain" description="Hexokinase C-terminal" evidence="27">
    <location>
        <begin position="676"/>
        <end position="910"/>
    </location>
</feature>
<comment type="catalytic activity">
    <reaction evidence="24">
        <text>D-fructose + ATP = D-fructose 6-phosphate + ADP + H(+)</text>
        <dbReference type="Rhea" id="RHEA:16125"/>
        <dbReference type="ChEBI" id="CHEBI:15378"/>
        <dbReference type="ChEBI" id="CHEBI:30616"/>
        <dbReference type="ChEBI" id="CHEBI:37721"/>
        <dbReference type="ChEBI" id="CHEBI:61527"/>
        <dbReference type="ChEBI" id="CHEBI:456216"/>
        <dbReference type="EC" id="2.7.1.1"/>
    </reaction>
    <physiologicalReaction direction="left-to-right" evidence="24">
        <dbReference type="Rhea" id="RHEA:16126"/>
    </physiologicalReaction>
</comment>
<keyword evidence="14" id="KW-0067">ATP-binding</keyword>
<name>A0A6G0IJX3_LARCR</name>
<dbReference type="EC" id="2.7.1.1" evidence="6"/>
<evidence type="ECO:0000256" key="14">
    <source>
        <dbReference type="ARBA" id="ARBA00022840"/>
    </source>
</evidence>
<dbReference type="SUPFAM" id="SSF53067">
    <property type="entry name" value="Actin-like ATPase domain"/>
    <property type="match status" value="4"/>
</dbReference>
<evidence type="ECO:0000259" key="26">
    <source>
        <dbReference type="Pfam" id="PF00349"/>
    </source>
</evidence>
<sequence>MLTSTHLANCCPEVQDDQTRKVDKFLHHFQLSDQTLMDVSLKFRREMDKGLCRDTNPTAAVKMLPTFVRSTPDGTEQGEFLALDLGGSNFRVLLVKVMAGGERKVEMENQIYSIPERIMRGSGSELFDHIVDCLADFMEKLGIKDKKLPLGFTFSFPCQQTKLDESVLLSWTKGFRASGVEGKDVVSLLRKSIRKRGDFDIDIVSMINDTVGTMMTCGYDDQHCEIGLIVGTGTNACYMEQMRNLELLDGDEGRMCVNTEWGAFGDDGALEHLRTDIDREIDAGSLNPGKQLFEKLISGMYMGELVRLILVRMTREQLLFQGKATPELLTTGSFNTSYIYTIDNDKEEEGLVSADKVLRHLNLDPSLEDCIATQRVCQIVSTRAAHLCAATLVAVLRQIRDNKAAEKLRTTIGVDGSVYKNHQEFSRRLHKMVRRLVPDCDVRFLQSQCGSGKGAAMVTAVAYRVAAQHAERQQILNTLRLSREQLLDVKERMSEEMVRGLSKQTHEQSSVKMLPTYVRSTPDGTEHGDFLALDLGGSSFRVLLVQVQSGKRRNVDMHHKIYSIPQETMQGTGEELFDHIVYCIADFLEYMGMKGTSLPLGFTFSFPCHQSKLDEGILLRWTKGFKASGCVGQDVITLLKDAVRRRQDFDLNFVAVVNDTVGTMMTCGYEDPKCEVGLIVGTGTNACYMEEMQNIELVEGDGGRMCVNMEWGAFGDNGELDDFCTEFDHTVDDCSNNPGKQRYEKMISGMYLGEVVRNVLLDFTAKGLLFRGKLSERLKTRGIFETKFLSQIESDRLAMRQVRSILQHLGLTNSTCDDSVLVKEVCSVVARRAAQLCGAGLAAVVDRIRQNRNLNHISITVGVDGTLYKTHPHFSSVMQETLQDLALQCQVTFQKSEDGSGKGAALITAVACRIKSEG</sequence>
<comment type="pathway">
    <text evidence="4">Carbohydrate metabolism; hexose metabolism.</text>
</comment>
<dbReference type="GO" id="GO:0005536">
    <property type="term" value="F:D-glucose binding"/>
    <property type="evidence" value="ECO:0007669"/>
    <property type="project" value="InterPro"/>
</dbReference>
<evidence type="ECO:0000256" key="6">
    <source>
        <dbReference type="ARBA" id="ARBA00012324"/>
    </source>
</evidence>
<dbReference type="GO" id="GO:0006096">
    <property type="term" value="P:glycolytic process"/>
    <property type="evidence" value="ECO:0007669"/>
    <property type="project" value="UniProtKB-UniPathway"/>
</dbReference>
<dbReference type="AlphaFoldDB" id="A0A6G0IJX3"/>
<keyword evidence="8" id="KW-0021">Allosteric enzyme</keyword>
<keyword evidence="16" id="KW-0496">Mitochondrion</keyword>